<comment type="caution">
    <text evidence="8">The sequence shown here is derived from an EMBL/GenBank/DDBJ whole genome shotgun (WGS) entry which is preliminary data.</text>
</comment>
<dbReference type="InterPro" id="IPR001525">
    <property type="entry name" value="C5_MeTfrase"/>
</dbReference>
<dbReference type="InterPro" id="IPR050390">
    <property type="entry name" value="C5-Methyltransferase"/>
</dbReference>
<dbReference type="PANTHER" id="PTHR10629:SF50">
    <property type="entry name" value="DNA (CYTOSINE-5)-METHYLTRANSFERASE CMT3"/>
    <property type="match status" value="1"/>
</dbReference>
<dbReference type="FunFam" id="3.90.120.10:FF:000003">
    <property type="entry name" value="DNA (cytosine-5)-methyltransferase 1"/>
    <property type="match status" value="1"/>
</dbReference>
<keyword evidence="5" id="KW-0949">S-adenosyl-L-methionine</keyword>
<protein>
    <recommendedName>
        <fullName evidence="2">DNA (cytosine-5-)-methyltransferase</fullName>
        <ecNumber evidence="2">2.1.1.37</ecNumber>
    </recommendedName>
</protein>
<accession>A0AA41V9R5</accession>
<evidence type="ECO:0000313" key="8">
    <source>
        <dbReference type="EMBL" id="MCL7036381.1"/>
    </source>
</evidence>
<dbReference type="EC" id="2.1.1.37" evidence="2"/>
<dbReference type="Pfam" id="PF00145">
    <property type="entry name" value="DNA_methylase"/>
    <property type="match status" value="1"/>
</dbReference>
<dbReference type="AlphaFoldDB" id="A0AA41V9R5"/>
<evidence type="ECO:0000256" key="1">
    <source>
        <dbReference type="ARBA" id="ARBA00004123"/>
    </source>
</evidence>
<dbReference type="SUPFAM" id="SSF53335">
    <property type="entry name" value="S-adenosyl-L-methionine-dependent methyltransferases"/>
    <property type="match status" value="1"/>
</dbReference>
<dbReference type="GO" id="GO:0044027">
    <property type="term" value="P:negative regulation of gene expression via chromosomal CpG island methylation"/>
    <property type="evidence" value="ECO:0007669"/>
    <property type="project" value="TreeGrafter"/>
</dbReference>
<dbReference type="Gene3D" id="3.40.50.150">
    <property type="entry name" value="Vaccinia Virus protein VP39"/>
    <property type="match status" value="1"/>
</dbReference>
<evidence type="ECO:0000256" key="5">
    <source>
        <dbReference type="ARBA" id="ARBA00022691"/>
    </source>
</evidence>
<evidence type="ECO:0000313" key="9">
    <source>
        <dbReference type="Proteomes" id="UP001177140"/>
    </source>
</evidence>
<evidence type="ECO:0000256" key="6">
    <source>
        <dbReference type="ARBA" id="ARBA00023125"/>
    </source>
</evidence>
<keyword evidence="4" id="KW-0808">Transferase</keyword>
<keyword evidence="6" id="KW-0238">DNA-binding</keyword>
<gene>
    <name evidence="8" type="ORF">MKW94_003925</name>
</gene>
<dbReference type="GO" id="GO:0003677">
    <property type="term" value="F:DNA binding"/>
    <property type="evidence" value="ECO:0007669"/>
    <property type="project" value="UniProtKB-KW"/>
</dbReference>
<evidence type="ECO:0000256" key="4">
    <source>
        <dbReference type="ARBA" id="ARBA00022679"/>
    </source>
</evidence>
<organism evidence="8 9">
    <name type="scientific">Papaver nudicaule</name>
    <name type="common">Iceland poppy</name>
    <dbReference type="NCBI Taxonomy" id="74823"/>
    <lineage>
        <taxon>Eukaryota</taxon>
        <taxon>Viridiplantae</taxon>
        <taxon>Streptophyta</taxon>
        <taxon>Embryophyta</taxon>
        <taxon>Tracheophyta</taxon>
        <taxon>Spermatophyta</taxon>
        <taxon>Magnoliopsida</taxon>
        <taxon>Ranunculales</taxon>
        <taxon>Papaveraceae</taxon>
        <taxon>Papaveroideae</taxon>
        <taxon>Papaver</taxon>
    </lineage>
</organism>
<dbReference type="InterPro" id="IPR029063">
    <property type="entry name" value="SAM-dependent_MTases_sf"/>
</dbReference>
<keyword evidence="3" id="KW-0489">Methyltransferase</keyword>
<reference evidence="8" key="1">
    <citation type="submission" date="2022-03" db="EMBL/GenBank/DDBJ databases">
        <title>A functionally conserved STORR gene fusion in Papaver species that diverged 16.8 million years ago.</title>
        <authorList>
            <person name="Catania T."/>
        </authorList>
    </citation>
    <scope>NUCLEOTIDE SEQUENCE</scope>
    <source>
        <strain evidence="8">S-191538</strain>
    </source>
</reference>
<evidence type="ECO:0000256" key="3">
    <source>
        <dbReference type="ARBA" id="ARBA00022603"/>
    </source>
</evidence>
<dbReference type="Proteomes" id="UP001177140">
    <property type="component" value="Unassembled WGS sequence"/>
</dbReference>
<keyword evidence="9" id="KW-1185">Reference proteome</keyword>
<proteinExistence type="predicted"/>
<dbReference type="GO" id="GO:0003886">
    <property type="term" value="F:DNA (cytosine-5-)-methyltransferase activity"/>
    <property type="evidence" value="ECO:0007669"/>
    <property type="project" value="UniProtKB-EC"/>
</dbReference>
<evidence type="ECO:0000256" key="2">
    <source>
        <dbReference type="ARBA" id="ARBA00011975"/>
    </source>
</evidence>
<sequence length="313" mass="35347">MENVVDILKFSKGYLGRYAMGRLAAMQYQTRLGLLVAGSYGLPQYRQRAFLWGSLLTETLPQFPDPTHKVIGRGVTPKEFEKNLVLGDENKLLKALVLEDAISDLPEIETGETRDEMDYDEGPKTNFQRKIRLPKHELMGSVHTKSVESMVPKLYDHLPLKLSADDNLRVSMIPKRKGANFRDLPGVIVDENNKAKIDPNVERKEIRPGTPLVPNYAVRFVKGKSKKPFGRLWDDEVVNTVVTRAEPHNQVIIHPRQNRVMSIRENARMQGFPDYYQLFGTVKHKALGFCLANAIHGISDGGQVVELPPSFSS</sequence>
<dbReference type="PANTHER" id="PTHR10629">
    <property type="entry name" value="CYTOSINE-SPECIFIC METHYLTRANSFERASE"/>
    <property type="match status" value="1"/>
</dbReference>
<dbReference type="EMBL" id="JAJJMA010167260">
    <property type="protein sequence ID" value="MCL7036381.1"/>
    <property type="molecule type" value="Genomic_DNA"/>
</dbReference>
<dbReference type="GO" id="GO:0032259">
    <property type="term" value="P:methylation"/>
    <property type="evidence" value="ECO:0007669"/>
    <property type="project" value="UniProtKB-KW"/>
</dbReference>
<keyword evidence="7" id="KW-0539">Nucleus</keyword>
<dbReference type="Gene3D" id="3.90.120.10">
    <property type="entry name" value="DNA Methylase, subunit A, domain 2"/>
    <property type="match status" value="1"/>
</dbReference>
<evidence type="ECO:0000256" key="7">
    <source>
        <dbReference type="ARBA" id="ARBA00023242"/>
    </source>
</evidence>
<comment type="subcellular location">
    <subcellularLocation>
        <location evidence="1">Nucleus</location>
    </subcellularLocation>
</comment>
<name>A0AA41V9R5_PAPNU</name>
<dbReference type="GO" id="GO:0005634">
    <property type="term" value="C:nucleus"/>
    <property type="evidence" value="ECO:0007669"/>
    <property type="project" value="UniProtKB-SubCell"/>
</dbReference>